<dbReference type="Pfam" id="PF10387">
    <property type="entry name" value="DUF2442"/>
    <property type="match status" value="1"/>
</dbReference>
<evidence type="ECO:0000313" key="1">
    <source>
        <dbReference type="EMBL" id="QJD30048.1"/>
    </source>
</evidence>
<name>A0A858Q855_9GAMM</name>
<gene>
    <name evidence="1" type="ORF">GNH96_08740</name>
</gene>
<organism evidence="1 2">
    <name type="scientific">Methylococcus geothermalis</name>
    <dbReference type="NCBI Taxonomy" id="2681310"/>
    <lineage>
        <taxon>Bacteria</taxon>
        <taxon>Pseudomonadati</taxon>
        <taxon>Pseudomonadota</taxon>
        <taxon>Gammaproteobacteria</taxon>
        <taxon>Methylococcales</taxon>
        <taxon>Methylococcaceae</taxon>
        <taxon>Methylococcus</taxon>
    </lineage>
</organism>
<dbReference type="AlphaFoldDB" id="A0A858Q855"/>
<dbReference type="KEGG" id="metu:GNH96_08740"/>
<dbReference type="InterPro" id="IPR018841">
    <property type="entry name" value="DUF2442"/>
</dbReference>
<proteinExistence type="predicted"/>
<reference evidence="2" key="1">
    <citation type="submission" date="2019-12" db="EMBL/GenBank/DDBJ databases">
        <authorList>
            <person name="Awala S.I."/>
            <person name="Rhee S.K."/>
        </authorList>
    </citation>
    <scope>NUCLEOTIDE SEQUENCE [LARGE SCALE GENOMIC DNA]</scope>
    <source>
        <strain evidence="2">IM1</strain>
    </source>
</reference>
<evidence type="ECO:0000313" key="2">
    <source>
        <dbReference type="Proteomes" id="UP000503004"/>
    </source>
</evidence>
<dbReference type="EMBL" id="CP046565">
    <property type="protein sequence ID" value="QJD30048.1"/>
    <property type="molecule type" value="Genomic_DNA"/>
</dbReference>
<sequence>MTSVARGADISPVEVTNISLHGFWVLLHEEELFLPFSEFPWFRDVAVGKILHIELPSENHLYWPELDVDLAVESIRHPERFPLVSQVAQPGGPADAAR</sequence>
<protein>
    <submittedName>
        <fullName evidence="1">DUF2442 domain-containing protein</fullName>
    </submittedName>
</protein>
<keyword evidence="2" id="KW-1185">Reference proteome</keyword>
<dbReference type="Proteomes" id="UP000503004">
    <property type="component" value="Chromosome"/>
</dbReference>
<accession>A0A858Q855</accession>